<dbReference type="InterPro" id="IPR011722">
    <property type="entry name" value="Hemimethylated_DNA-bd_dom"/>
</dbReference>
<accession>A0A3N2Q7X1</accession>
<keyword evidence="1" id="KW-1133">Transmembrane helix</keyword>
<dbReference type="InterPro" id="IPR001810">
    <property type="entry name" value="F-box_dom"/>
</dbReference>
<dbReference type="Gene3D" id="1.20.1280.50">
    <property type="match status" value="1"/>
</dbReference>
<dbReference type="SMART" id="SM00992">
    <property type="entry name" value="YccV-like"/>
    <property type="match status" value="1"/>
</dbReference>
<evidence type="ECO:0000259" key="2">
    <source>
        <dbReference type="PROSITE" id="PS50181"/>
    </source>
</evidence>
<dbReference type="SMART" id="SM00256">
    <property type="entry name" value="FBOX"/>
    <property type="match status" value="1"/>
</dbReference>
<keyword evidence="4" id="KW-1185">Reference proteome</keyword>
<name>A0A3N2Q7X1_SODAK</name>
<dbReference type="SUPFAM" id="SSF141255">
    <property type="entry name" value="YccV-like"/>
    <property type="match status" value="1"/>
</dbReference>
<gene>
    <name evidence="3" type="ORF">SODALDRAFT_336358</name>
</gene>
<feature type="transmembrane region" description="Helical" evidence="1">
    <location>
        <begin position="502"/>
        <end position="522"/>
    </location>
</feature>
<sequence length="582" mass="65580">MPCLDQIPDEIIHHILTFVSPEDNLLRVQLFSRRLNALANDPILWRQHCRTSFAHWDPRHDLPAKLDADVASVDWKALFLLRKARNVHISNLFDGILSTKLGRVRKFEQICRLGYDAKDFLLEQCRTIDSADDVLARRYHSKSILASLRRGLALDVWRDLRNGPAVDARDGLPAQYPPRTLERALGALDMFIIDSDEGDLDHISSLLDDLTAQFSACHANLEDMNIRDKALALNRWLRAHNLTGLENPETEYRNLKNCFIGHALRDPEHPSLPLISAAIFCCVAERLGLTAQCLPIPGHVHVVVFATRESTLDGARVMDSTQPVEQMYLDPFSSAHEVTKEAVLGVVFGIGWQASLDSLLTPASPAMLVLRMTANIKASFTSTRGAMIASNEVTTGLPGRNTAENLELAVYGAAWASLLLAREMSELLENSRQLAFWFRPHQSEDAWLLDTHFSPLCREILGSDGLGMTEFMPQEPDQPLQRRVRTSDVVFRVGQLVRHIRFGNIAVIIGWTYFGSGIFYTCMMDRGPRNIVAKADNLELVTDLDPETVTSAWFERAGLYFKRFDRSTCSFVSNIREEYPDD</sequence>
<keyword evidence="1" id="KW-0472">Membrane</keyword>
<evidence type="ECO:0000313" key="4">
    <source>
        <dbReference type="Proteomes" id="UP000272025"/>
    </source>
</evidence>
<dbReference type="PROSITE" id="PS50181">
    <property type="entry name" value="FBOX"/>
    <property type="match status" value="1"/>
</dbReference>
<dbReference type="Proteomes" id="UP000272025">
    <property type="component" value="Unassembled WGS sequence"/>
</dbReference>
<dbReference type="InterPro" id="IPR032698">
    <property type="entry name" value="SirB1_N"/>
</dbReference>
<proteinExistence type="predicted"/>
<dbReference type="InterPro" id="IPR036623">
    <property type="entry name" value="Hemimethylated_DNA-bd_sf"/>
</dbReference>
<dbReference type="AlphaFoldDB" id="A0A3N2Q7X1"/>
<protein>
    <submittedName>
        <fullName evidence="3">F-box domain-containing protein</fullName>
    </submittedName>
</protein>
<evidence type="ECO:0000313" key="3">
    <source>
        <dbReference type="EMBL" id="ROT42735.1"/>
    </source>
</evidence>
<dbReference type="STRING" id="1314773.A0A3N2Q7X1"/>
<dbReference type="PANTHER" id="PTHR31350:SF27">
    <property type="entry name" value="HEMIMETHYLATED DNA-BINDING DOMAIN-CONTAINING PROTEIN"/>
    <property type="match status" value="1"/>
</dbReference>
<keyword evidence="1" id="KW-0812">Transmembrane</keyword>
<reference evidence="3 4" key="1">
    <citation type="journal article" date="2018" name="Mol. Ecol.">
        <title>The obligate alkalophilic soda-lake fungus Sodiomyces alkalinus has shifted to a protein diet.</title>
        <authorList>
            <person name="Grum-Grzhimaylo A.A."/>
            <person name="Falkoski D.L."/>
            <person name="van den Heuvel J."/>
            <person name="Valero-Jimenez C.A."/>
            <person name="Min B."/>
            <person name="Choi I.G."/>
            <person name="Lipzen A."/>
            <person name="Daum C.G."/>
            <person name="Aanen D.K."/>
            <person name="Tsang A."/>
            <person name="Henrissat B."/>
            <person name="Bilanenko E.N."/>
            <person name="de Vries R.P."/>
            <person name="van Kan J.A.L."/>
            <person name="Grigoriev I.V."/>
            <person name="Debets A.J.M."/>
        </authorList>
    </citation>
    <scope>NUCLEOTIDE SEQUENCE [LARGE SCALE GENOMIC DNA]</scope>
    <source>
        <strain evidence="3 4">F11</strain>
    </source>
</reference>
<dbReference type="Pfam" id="PF12937">
    <property type="entry name" value="F-box-like"/>
    <property type="match status" value="1"/>
</dbReference>
<dbReference type="GeneID" id="39581061"/>
<evidence type="ECO:0000256" key="1">
    <source>
        <dbReference type="SAM" id="Phobius"/>
    </source>
</evidence>
<dbReference type="Pfam" id="PF13369">
    <property type="entry name" value="Transglut_core2"/>
    <property type="match status" value="1"/>
</dbReference>
<feature type="domain" description="F-box" evidence="2">
    <location>
        <begin position="1"/>
        <end position="48"/>
    </location>
</feature>
<dbReference type="SUPFAM" id="SSF81383">
    <property type="entry name" value="F-box domain"/>
    <property type="match status" value="1"/>
</dbReference>
<dbReference type="GO" id="GO:0003677">
    <property type="term" value="F:DNA binding"/>
    <property type="evidence" value="ECO:0007669"/>
    <property type="project" value="InterPro"/>
</dbReference>
<organism evidence="3 4">
    <name type="scientific">Sodiomyces alkalinus (strain CBS 110278 / VKM F-3762 / F11)</name>
    <name type="common">Alkaliphilic filamentous fungus</name>
    <dbReference type="NCBI Taxonomy" id="1314773"/>
    <lineage>
        <taxon>Eukaryota</taxon>
        <taxon>Fungi</taxon>
        <taxon>Dikarya</taxon>
        <taxon>Ascomycota</taxon>
        <taxon>Pezizomycotina</taxon>
        <taxon>Sordariomycetes</taxon>
        <taxon>Hypocreomycetidae</taxon>
        <taxon>Glomerellales</taxon>
        <taxon>Plectosphaerellaceae</taxon>
        <taxon>Sodiomyces</taxon>
    </lineage>
</organism>
<dbReference type="OrthoDB" id="28868at2759"/>
<dbReference type="RefSeq" id="XP_028470541.1">
    <property type="nucleotide sequence ID" value="XM_028612583.1"/>
</dbReference>
<dbReference type="EMBL" id="ML119051">
    <property type="protein sequence ID" value="ROT42735.1"/>
    <property type="molecule type" value="Genomic_DNA"/>
</dbReference>
<dbReference type="InterPro" id="IPR036047">
    <property type="entry name" value="F-box-like_dom_sf"/>
</dbReference>
<dbReference type="PANTHER" id="PTHR31350">
    <property type="entry name" value="SI:DKEY-261L7.2"/>
    <property type="match status" value="1"/>
</dbReference>